<protein>
    <submittedName>
        <fullName evidence="2">Urb2/Npa2 family-domain-containing protein</fullName>
    </submittedName>
</protein>
<organism evidence="2 3">
    <name type="scientific">Elsinoe ampelina</name>
    <dbReference type="NCBI Taxonomy" id="302913"/>
    <lineage>
        <taxon>Eukaryota</taxon>
        <taxon>Fungi</taxon>
        <taxon>Dikarya</taxon>
        <taxon>Ascomycota</taxon>
        <taxon>Pezizomycotina</taxon>
        <taxon>Dothideomycetes</taxon>
        <taxon>Dothideomycetidae</taxon>
        <taxon>Myriangiales</taxon>
        <taxon>Elsinoaceae</taxon>
        <taxon>Elsinoe</taxon>
    </lineage>
</organism>
<reference evidence="3" key="1">
    <citation type="journal article" date="2020" name="Stud. Mycol.">
        <title>101 Dothideomycetes genomes: A test case for predicting lifestyles and emergence of pathogens.</title>
        <authorList>
            <person name="Haridas S."/>
            <person name="Albert R."/>
            <person name="Binder M."/>
            <person name="Bloem J."/>
            <person name="LaButti K."/>
            <person name="Salamov A."/>
            <person name="Andreopoulos B."/>
            <person name="Baker S."/>
            <person name="Barry K."/>
            <person name="Bills G."/>
            <person name="Bluhm B."/>
            <person name="Cannon C."/>
            <person name="Castanera R."/>
            <person name="Culley D."/>
            <person name="Daum C."/>
            <person name="Ezra D."/>
            <person name="Gonzalez J."/>
            <person name="Henrissat B."/>
            <person name="Kuo A."/>
            <person name="Liang C."/>
            <person name="Lipzen A."/>
            <person name="Lutzoni F."/>
            <person name="Magnuson J."/>
            <person name="Mondo S."/>
            <person name="Nolan M."/>
            <person name="Ohm R."/>
            <person name="Pangilinan J."/>
            <person name="Park H.-J."/>
            <person name="Ramirez L."/>
            <person name="Alfaro M."/>
            <person name="Sun H."/>
            <person name="Tritt A."/>
            <person name="Yoshinaga Y."/>
            <person name="Zwiers L.-H."/>
            <person name="Turgeon B."/>
            <person name="Goodwin S."/>
            <person name="Spatafora J."/>
            <person name="Crous P."/>
            <person name="Grigoriev I."/>
        </authorList>
    </citation>
    <scope>NUCLEOTIDE SEQUENCE [LARGE SCALE GENOMIC DNA]</scope>
    <source>
        <strain evidence="3">CECT 20119</strain>
    </source>
</reference>
<dbReference type="InterPro" id="IPR052609">
    <property type="entry name" value="Ribosome_Biogenesis_Reg"/>
</dbReference>
<evidence type="ECO:0000259" key="1">
    <source>
        <dbReference type="Pfam" id="PF10441"/>
    </source>
</evidence>
<dbReference type="Proteomes" id="UP000799538">
    <property type="component" value="Unassembled WGS sequence"/>
</dbReference>
<proteinExistence type="predicted"/>
<feature type="domain" description="Nucleolar 27S pre-rRNA processing Urb2/Npa2 C-terminal" evidence="1">
    <location>
        <begin position="1"/>
        <end position="219"/>
    </location>
</feature>
<dbReference type="Pfam" id="PF10441">
    <property type="entry name" value="Urb2"/>
    <property type="match status" value="1"/>
</dbReference>
<accession>A0A6A6GGU3</accession>
<dbReference type="PANTHER" id="PTHR15682">
    <property type="entry name" value="UNHEALTHY RIBOSOME BIOGENESIS PROTEIN 2 HOMOLOG"/>
    <property type="match status" value="1"/>
</dbReference>
<dbReference type="EMBL" id="ML992504">
    <property type="protein sequence ID" value="KAF2224908.1"/>
    <property type="molecule type" value="Genomic_DNA"/>
</dbReference>
<dbReference type="GO" id="GO:0042254">
    <property type="term" value="P:ribosome biogenesis"/>
    <property type="evidence" value="ECO:0007669"/>
    <property type="project" value="TreeGrafter"/>
</dbReference>
<evidence type="ECO:0000313" key="2">
    <source>
        <dbReference type="EMBL" id="KAF2224908.1"/>
    </source>
</evidence>
<name>A0A6A6GGU3_9PEZI</name>
<dbReference type="AlphaFoldDB" id="A0A6A6GGU3"/>
<gene>
    <name evidence="2" type="ORF">BDZ85DRAFT_85751</name>
</gene>
<keyword evidence="3" id="KW-1185">Reference proteome</keyword>
<dbReference type="GO" id="GO:0005730">
    <property type="term" value="C:nucleolus"/>
    <property type="evidence" value="ECO:0007669"/>
    <property type="project" value="TreeGrafter"/>
</dbReference>
<evidence type="ECO:0000313" key="3">
    <source>
        <dbReference type="Proteomes" id="UP000799538"/>
    </source>
</evidence>
<dbReference type="PANTHER" id="PTHR15682:SF2">
    <property type="entry name" value="UNHEALTHY RIBOSOME BIOGENESIS PROTEIN 2 HOMOLOG"/>
    <property type="match status" value="1"/>
</dbReference>
<dbReference type="InterPro" id="IPR018849">
    <property type="entry name" value="Urb2/Npa2_C"/>
</dbReference>
<sequence>MNQFNIENTLQAVHRLCTSATAISAASGSSSLYLELCTTMQLVLQLYRSSLGGRLHLLLPLLIQLLSCLFVSINNRSSRSIFHHPSWLHSSKPLGPKHAARFTRLVTLLCNPPQSTISGYRSRSHKPGLVDELREARLHVSELAGMIMHSFCRFLLNGTLQDGVKEALNPALYAVFDVLDMAAPDDERVKALGASMTKAELALLRREHGEWKRFGRWQG</sequence>
<dbReference type="OrthoDB" id="160374at2759"/>